<dbReference type="GO" id="GO:0006508">
    <property type="term" value="P:proteolysis"/>
    <property type="evidence" value="ECO:0007669"/>
    <property type="project" value="InterPro"/>
</dbReference>
<dbReference type="Gene3D" id="3.50.4.10">
    <property type="entry name" value="Hepatocyte Growth Factor"/>
    <property type="match status" value="2"/>
</dbReference>
<dbReference type="AlphaFoldDB" id="A0AAD5SL21"/>
<proteinExistence type="predicted"/>
<evidence type="ECO:0000313" key="5">
    <source>
        <dbReference type="Proteomes" id="UP001211907"/>
    </source>
</evidence>
<name>A0AAD5SL21_9FUNG</name>
<protein>
    <recommendedName>
        <fullName evidence="3">Apple domain-containing protein</fullName>
    </recommendedName>
</protein>
<dbReference type="EMBL" id="JADGJH010006000">
    <property type="protein sequence ID" value="KAJ3078503.1"/>
    <property type="molecule type" value="Genomic_DNA"/>
</dbReference>
<keyword evidence="2" id="KW-1015">Disulfide bond</keyword>
<reference evidence="4" key="1">
    <citation type="submission" date="2020-05" db="EMBL/GenBank/DDBJ databases">
        <title>Phylogenomic resolution of chytrid fungi.</title>
        <authorList>
            <person name="Stajich J.E."/>
            <person name="Amses K."/>
            <person name="Simmons R."/>
            <person name="Seto K."/>
            <person name="Myers J."/>
            <person name="Bonds A."/>
            <person name="Quandt C.A."/>
            <person name="Barry K."/>
            <person name="Liu P."/>
            <person name="Grigoriev I."/>
            <person name="Longcore J.E."/>
            <person name="James T.Y."/>
        </authorList>
    </citation>
    <scope>NUCLEOTIDE SEQUENCE</scope>
    <source>
        <strain evidence="4">JEL0513</strain>
    </source>
</reference>
<accession>A0AAD5SL21</accession>
<dbReference type="GO" id="GO:0005576">
    <property type="term" value="C:extracellular region"/>
    <property type="evidence" value="ECO:0007669"/>
    <property type="project" value="InterPro"/>
</dbReference>
<keyword evidence="5" id="KW-1185">Reference proteome</keyword>
<dbReference type="InterPro" id="IPR003609">
    <property type="entry name" value="Pan_app"/>
</dbReference>
<feature type="non-terminal residue" evidence="4">
    <location>
        <position position="168"/>
    </location>
</feature>
<evidence type="ECO:0000256" key="2">
    <source>
        <dbReference type="ARBA" id="ARBA00023157"/>
    </source>
</evidence>
<dbReference type="InterPro" id="IPR000177">
    <property type="entry name" value="Apple"/>
</dbReference>
<organism evidence="4 5">
    <name type="scientific">Physocladia obscura</name>
    <dbReference type="NCBI Taxonomy" id="109957"/>
    <lineage>
        <taxon>Eukaryota</taxon>
        <taxon>Fungi</taxon>
        <taxon>Fungi incertae sedis</taxon>
        <taxon>Chytridiomycota</taxon>
        <taxon>Chytridiomycota incertae sedis</taxon>
        <taxon>Chytridiomycetes</taxon>
        <taxon>Chytridiales</taxon>
        <taxon>Chytriomycetaceae</taxon>
        <taxon>Physocladia</taxon>
    </lineage>
</organism>
<evidence type="ECO:0000259" key="3">
    <source>
        <dbReference type="SMART" id="SM00223"/>
    </source>
</evidence>
<dbReference type="Pfam" id="PF14295">
    <property type="entry name" value="PAN_4"/>
    <property type="match status" value="2"/>
</dbReference>
<keyword evidence="1" id="KW-0677">Repeat</keyword>
<evidence type="ECO:0000256" key="1">
    <source>
        <dbReference type="ARBA" id="ARBA00022737"/>
    </source>
</evidence>
<feature type="non-terminal residue" evidence="4">
    <location>
        <position position="1"/>
    </location>
</feature>
<dbReference type="SMART" id="SM00223">
    <property type="entry name" value="APPLE"/>
    <property type="match status" value="1"/>
</dbReference>
<sequence length="168" mass="16982">TSTTTSFQSGNNGDVMWASGCDWTGGDIANVQVSSANCGGSCLSNSACTHFTWTNYNGGTCWLKSSSAVGPVSSSSSGIVCGYVTEPVNAPSGLAFQSGNSGAVKWALACDWTGGDITGVTDLSANCGSDCLGQSGCTHFSWTNYNGGTCWLKNSDYTALVSSTATGA</sequence>
<comment type="caution">
    <text evidence="4">The sequence shown here is derived from an EMBL/GenBank/DDBJ whole genome shotgun (WGS) entry which is preliminary data.</text>
</comment>
<dbReference type="Proteomes" id="UP001211907">
    <property type="component" value="Unassembled WGS sequence"/>
</dbReference>
<gene>
    <name evidence="4" type="ORF">HK100_010714</name>
</gene>
<feature type="domain" description="Apple" evidence="3">
    <location>
        <begin position="19"/>
        <end position="86"/>
    </location>
</feature>
<evidence type="ECO:0000313" key="4">
    <source>
        <dbReference type="EMBL" id="KAJ3078503.1"/>
    </source>
</evidence>